<dbReference type="SMART" id="SM00408">
    <property type="entry name" value="IGc2"/>
    <property type="match status" value="1"/>
</dbReference>
<dbReference type="SUPFAM" id="SSF57362">
    <property type="entry name" value="BPTI-like"/>
    <property type="match status" value="11"/>
</dbReference>
<dbReference type="Gene3D" id="2.60.120.830">
    <property type="match status" value="1"/>
</dbReference>
<dbReference type="PROSITE" id="PS00280">
    <property type="entry name" value="BPTI_KUNITZ_1"/>
    <property type="match status" value="9"/>
</dbReference>
<evidence type="ECO:0000259" key="13">
    <source>
        <dbReference type="PROSITE" id="PS50279"/>
    </source>
</evidence>
<evidence type="ECO:0000256" key="12">
    <source>
        <dbReference type="SAM" id="SignalP"/>
    </source>
</evidence>
<feature type="domain" description="BPTI/Kunitz inhibitor" evidence="13">
    <location>
        <begin position="1162"/>
        <end position="1214"/>
    </location>
</feature>
<feature type="domain" description="PLAC" evidence="15">
    <location>
        <begin position="2112"/>
        <end position="2151"/>
    </location>
</feature>
<feature type="region of interest" description="Disordered" evidence="11">
    <location>
        <begin position="1281"/>
        <end position="1324"/>
    </location>
</feature>
<feature type="signal peptide" evidence="12">
    <location>
        <begin position="1"/>
        <end position="25"/>
    </location>
</feature>
<dbReference type="PRINTS" id="PR01857">
    <property type="entry name" value="ADAMTSFAMILY"/>
</dbReference>
<dbReference type="PROSITE" id="PS50279">
    <property type="entry name" value="BPTI_KUNITZ_2"/>
    <property type="match status" value="11"/>
</dbReference>
<feature type="domain" description="Ig-like" evidence="14">
    <location>
        <begin position="2038"/>
        <end position="2094"/>
    </location>
</feature>
<dbReference type="EMBL" id="CAJFCW020000005">
    <property type="protein sequence ID" value="CAG9120252.1"/>
    <property type="molecule type" value="Genomic_DNA"/>
</dbReference>
<keyword evidence="7" id="KW-0272">Extracellular matrix</keyword>
<keyword evidence="17" id="KW-1185">Reference proteome</keyword>
<evidence type="ECO:0000256" key="8">
    <source>
        <dbReference type="ARBA" id="ARBA00022900"/>
    </source>
</evidence>
<dbReference type="PANTHER" id="PTHR10083">
    <property type="entry name" value="KUNITZ-TYPE PROTEASE INHIBITOR-RELATED"/>
    <property type="match status" value="1"/>
</dbReference>
<feature type="region of interest" description="Disordered" evidence="11">
    <location>
        <begin position="1680"/>
        <end position="1729"/>
    </location>
</feature>
<dbReference type="PROSITE" id="PS50092">
    <property type="entry name" value="TSP1"/>
    <property type="match status" value="5"/>
</dbReference>
<protein>
    <recommendedName>
        <fullName evidence="18">Papilin</fullName>
    </recommendedName>
</protein>
<dbReference type="Pfam" id="PF19236">
    <property type="entry name" value="ADAMTS_CR_3"/>
    <property type="match status" value="1"/>
</dbReference>
<dbReference type="Pfam" id="PF05986">
    <property type="entry name" value="ADAMTS_spacer1"/>
    <property type="match status" value="1"/>
</dbReference>
<evidence type="ECO:0000256" key="1">
    <source>
        <dbReference type="ARBA" id="ARBA00004302"/>
    </source>
</evidence>
<feature type="disulfide bond" evidence="10">
    <location>
        <begin position="108"/>
        <end position="112"/>
    </location>
</feature>
<keyword evidence="3" id="KW-0964">Secreted</keyword>
<comment type="subcellular location">
    <subcellularLocation>
        <location evidence="1">Secreted</location>
        <location evidence="1">Extracellular space</location>
        <location evidence="1">Extracellular matrix</location>
        <location evidence="1">Basement membrane</location>
    </subcellularLocation>
</comment>
<dbReference type="InterPro" id="IPR036179">
    <property type="entry name" value="Ig-like_dom_sf"/>
</dbReference>
<feature type="domain" description="BPTI/Kunitz inhibitor" evidence="13">
    <location>
        <begin position="1894"/>
        <end position="1944"/>
    </location>
</feature>
<feature type="chain" id="PRO_5036408487" description="Papilin" evidence="12">
    <location>
        <begin position="26"/>
        <end position="2154"/>
    </location>
</feature>
<evidence type="ECO:0000259" key="14">
    <source>
        <dbReference type="PROSITE" id="PS50835"/>
    </source>
</evidence>
<dbReference type="EMBL" id="CAJFDH010000005">
    <property type="protein sequence ID" value="CAD5224843.1"/>
    <property type="molecule type" value="Genomic_DNA"/>
</dbReference>
<feature type="region of interest" description="Disordered" evidence="11">
    <location>
        <begin position="1223"/>
        <end position="1268"/>
    </location>
</feature>
<dbReference type="PROSITE" id="PS50835">
    <property type="entry name" value="IG_LIKE"/>
    <property type="match status" value="1"/>
</dbReference>
<dbReference type="SMART" id="SM00131">
    <property type="entry name" value="KU"/>
    <property type="match status" value="11"/>
</dbReference>
<evidence type="ECO:0000256" key="6">
    <source>
        <dbReference type="ARBA" id="ARBA00022737"/>
    </source>
</evidence>
<gene>
    <name evidence="16" type="ORF">BOKJ2_LOCUS11281</name>
</gene>
<evidence type="ECO:0000256" key="9">
    <source>
        <dbReference type="ARBA" id="ARBA00023157"/>
    </source>
</evidence>
<keyword evidence="6" id="KW-0677">Repeat</keyword>
<dbReference type="FunFam" id="4.10.410.10:FF:000004">
    <property type="entry name" value="Tissue factor pathway inhibitor"/>
    <property type="match status" value="1"/>
</dbReference>
<feature type="region of interest" description="Disordered" evidence="11">
    <location>
        <begin position="764"/>
        <end position="797"/>
    </location>
</feature>
<dbReference type="InterPro" id="IPR036383">
    <property type="entry name" value="TSP1_rpt_sf"/>
</dbReference>
<keyword evidence="7" id="KW-0084">Basement membrane</keyword>
<dbReference type="PROSITE" id="PS50900">
    <property type="entry name" value="PLAC"/>
    <property type="match status" value="1"/>
</dbReference>
<keyword evidence="2" id="KW-0217">Developmental protein</keyword>
<feature type="domain" description="BPTI/Kunitz inhibitor" evidence="13">
    <location>
        <begin position="1532"/>
        <end position="1582"/>
    </location>
</feature>
<dbReference type="Pfam" id="PF00090">
    <property type="entry name" value="TSP_1"/>
    <property type="match status" value="1"/>
</dbReference>
<feature type="compositionally biased region" description="Basic and acidic residues" evidence="11">
    <location>
        <begin position="1690"/>
        <end position="1728"/>
    </location>
</feature>
<evidence type="ECO:0000313" key="17">
    <source>
        <dbReference type="Proteomes" id="UP000614601"/>
    </source>
</evidence>
<feature type="domain" description="BPTI/Kunitz inhibitor" evidence="13">
    <location>
        <begin position="1397"/>
        <end position="1447"/>
    </location>
</feature>
<keyword evidence="5 12" id="KW-0732">Signal</keyword>
<dbReference type="GO" id="GO:0016477">
    <property type="term" value="P:cell migration"/>
    <property type="evidence" value="ECO:0007669"/>
    <property type="project" value="UniProtKB-ARBA"/>
</dbReference>
<dbReference type="Gene3D" id="2.20.100.10">
    <property type="entry name" value="Thrombospondin type-1 (TSP1) repeat"/>
    <property type="match status" value="6"/>
</dbReference>
<dbReference type="FunFam" id="2.60.120.830:FF:000001">
    <property type="entry name" value="A disintegrin and metalloproteinase with thrombospondin motifs 1"/>
    <property type="match status" value="1"/>
</dbReference>
<dbReference type="InterPro" id="IPR013273">
    <property type="entry name" value="ADAMTS/ADAMTS-like"/>
</dbReference>
<organism evidence="16 17">
    <name type="scientific">Bursaphelenchus okinawaensis</name>
    <dbReference type="NCBI Taxonomy" id="465554"/>
    <lineage>
        <taxon>Eukaryota</taxon>
        <taxon>Metazoa</taxon>
        <taxon>Ecdysozoa</taxon>
        <taxon>Nematoda</taxon>
        <taxon>Chromadorea</taxon>
        <taxon>Rhabditida</taxon>
        <taxon>Tylenchina</taxon>
        <taxon>Tylenchomorpha</taxon>
        <taxon>Aphelenchoidea</taxon>
        <taxon>Aphelenchoididae</taxon>
        <taxon>Bursaphelenchus</taxon>
    </lineage>
</organism>
<feature type="domain" description="BPTI/Kunitz inhibitor" evidence="13">
    <location>
        <begin position="1604"/>
        <end position="1654"/>
    </location>
</feature>
<dbReference type="InterPro" id="IPR000884">
    <property type="entry name" value="TSP1_rpt"/>
</dbReference>
<dbReference type="GO" id="GO:0004867">
    <property type="term" value="F:serine-type endopeptidase inhibitor activity"/>
    <property type="evidence" value="ECO:0007669"/>
    <property type="project" value="UniProtKB-KW"/>
</dbReference>
<dbReference type="CDD" id="cd00109">
    <property type="entry name" value="Kunitz-type"/>
    <property type="match status" value="8"/>
</dbReference>
<comment type="caution">
    <text evidence="16">The sequence shown here is derived from an EMBL/GenBank/DDBJ whole genome shotgun (WGS) entry which is preliminary data.</text>
</comment>
<reference evidence="16" key="1">
    <citation type="submission" date="2020-09" db="EMBL/GenBank/DDBJ databases">
        <authorList>
            <person name="Kikuchi T."/>
        </authorList>
    </citation>
    <scope>NUCLEOTIDE SEQUENCE</scope>
    <source>
        <strain evidence="16">SH1</strain>
    </source>
</reference>
<feature type="compositionally biased region" description="Acidic residues" evidence="11">
    <location>
        <begin position="776"/>
        <end position="797"/>
    </location>
</feature>
<dbReference type="InterPro" id="IPR045371">
    <property type="entry name" value="ADAMTS_CR_3"/>
</dbReference>
<dbReference type="GO" id="GO:0030198">
    <property type="term" value="P:extracellular matrix organization"/>
    <property type="evidence" value="ECO:0007669"/>
    <property type="project" value="InterPro"/>
</dbReference>
<evidence type="ECO:0000313" key="16">
    <source>
        <dbReference type="EMBL" id="CAD5224843.1"/>
    </source>
</evidence>
<keyword evidence="4" id="KW-0646">Protease inhibitor</keyword>
<dbReference type="InterPro" id="IPR007110">
    <property type="entry name" value="Ig-like_dom"/>
</dbReference>
<evidence type="ECO:0000256" key="2">
    <source>
        <dbReference type="ARBA" id="ARBA00022473"/>
    </source>
</evidence>
<dbReference type="Proteomes" id="UP000614601">
    <property type="component" value="Unassembled WGS sequence"/>
</dbReference>
<evidence type="ECO:0000256" key="4">
    <source>
        <dbReference type="ARBA" id="ARBA00022690"/>
    </source>
</evidence>
<dbReference type="Gene3D" id="4.10.410.10">
    <property type="entry name" value="Pancreatic trypsin inhibitor Kunitz domain"/>
    <property type="match status" value="11"/>
</dbReference>
<dbReference type="InterPro" id="IPR020901">
    <property type="entry name" value="Prtase_inh_Kunz-CS"/>
</dbReference>
<evidence type="ECO:0000256" key="3">
    <source>
        <dbReference type="ARBA" id="ARBA00022525"/>
    </source>
</evidence>
<dbReference type="FunFam" id="2.20.100.10:FF:000005">
    <property type="entry name" value="ADAM metallopeptidase with thrombospondin type 1 motif 9"/>
    <property type="match status" value="1"/>
</dbReference>
<dbReference type="InterPro" id="IPR003598">
    <property type="entry name" value="Ig_sub2"/>
</dbReference>
<dbReference type="SMART" id="SM00209">
    <property type="entry name" value="TSP1"/>
    <property type="match status" value="7"/>
</dbReference>
<dbReference type="FunFam" id="4.10.410.10:FF:000005">
    <property type="entry name" value="Pancreatic trypsin inhibitor"/>
    <property type="match status" value="1"/>
</dbReference>
<proteinExistence type="predicted"/>
<feature type="domain" description="BPTI/Kunitz inhibitor" evidence="13">
    <location>
        <begin position="1961"/>
        <end position="2011"/>
    </location>
</feature>
<dbReference type="InterPro" id="IPR010909">
    <property type="entry name" value="PLAC"/>
</dbReference>
<dbReference type="InterPro" id="IPR002223">
    <property type="entry name" value="Kunitz_BPTI"/>
</dbReference>
<feature type="domain" description="BPTI/Kunitz inhibitor" evidence="13">
    <location>
        <begin position="1831"/>
        <end position="1881"/>
    </location>
</feature>
<feature type="compositionally biased region" description="Basic and acidic residues" evidence="11">
    <location>
        <begin position="1232"/>
        <end position="1250"/>
    </location>
</feature>
<feature type="disulfide bond" evidence="10">
    <location>
        <begin position="93"/>
        <end position="122"/>
    </location>
</feature>
<evidence type="ECO:0000256" key="5">
    <source>
        <dbReference type="ARBA" id="ARBA00022729"/>
    </source>
</evidence>
<sequence length="2154" mass="238464">MHTGTASSRALCLVLVALTCAPLTAWKLPFFNYNQETEISLHPLSPRVDDNVRHKRQAYQLSVNGDDYVTVDQYGGGQPESGAWGQWTREGECSRTCGGGVQTEKRQCNGDCTGPSVRYQSCNLDSCPEDSQDFREEQCAQHNDDVLDGKYFSWVPFKGSNKCELTCKPLNESFYYKWGDKVVDGTKCDQTSDDICVDGICLPLGCDGKLGSLSKVDKCGVCNGTGNTCKSQEGLVKESTLSSGYNNIVVLPVGATAIKIEETQQTSNSLAIRNDSGHYFLNGNNRITLGDQEVVAGGTVFKYQKPKLESGSAETLTAKGPLKEEITIQLLYQGSSQGGSVKYHFSTPLDEDIPFIYKPGEWSACSVTCGKGTKTREAICTDAKTGQKVEEGLCEENNSTKPETEKSCVTVDCEAEWFVGEWEECSQSCGEHGLQYRVIYCHKVFANGKRMTVDDENCTSTERPAVRQTCNRFSCPEWNTGPWSACSEKCGDAKQYRSVTCRSEKEGEEGKLLPAESCPSGVEHDTERYCNLGPCEGLHFVTTEWDLCERCTDTEETRNVTCQDQTGRPYPLEKCLNENSTEIPTDTRACATAIPCVHQWHVSEWSKCSTECGHGHKERKVHCALNELGTINIVDDEKCSSEKPNVTEECVNEAKCTGTWFSGPWSNCTAECGGGQQERFAVCLNYDRNPVPEWCDESNKPALVQNCNEDPCPTCFDSDFGCCPDNVTFAQGDWFEGCSNCSLSEFGCCADNVTEAIGPDAKGCDEYVEPTPGSGEEPEAEATSETETEDVDKECEATNEETGEIVKILCSALNETLGLENLLFGNETEDVNVTKHCSKTEFGCCPDWYTEAEGKDFLGCPEFVLGACNETKYGCCNDNVTLARGPNFEGCGEPVCAASRFGCCKDRKTIAFGPSYAGCERSTFPCENGPFGCCPDGETGALDRNGTGCGVQCLLTKYGCCPDGVTVSKGVNNEGCGCEFSQYGCCPDGKASAKGAGYYGCPESCAQSQYGCCPDGKTAARGPSKEGCPCQYTKFGCCPDGETTALGPGKEGCNDCRYAKYGCCSDGESKALGPNGSGCPTTTKPPFIVAGTVSPAKLIACNLPQEKGELCLSQYALRWFFDSAEARCSQFWFGGCGGNENNFATKEECETVCVEPPELGRCYLPKVEGPNKCNDLKPRYWYDYTTKRCDAFWWRGCLGNANNFDSWESCQRFCSNVGPTTTVEPVTVDPISHQREYERRRQEEDHRQRAQEIQQSQSQSEEDARRRAEWEQRNREYLESIRSQKKQQGIPQVPNVPQASSAPQAPTAPQAPSVPQQTSRSDPVCSQLVNSGDCNNYEDMWYFNVFNQECHQFIYGGCHGNDNRFKTKNECLQRCGYLRQNTTVARPATGGNNRDACNLPKDIGTCSGKFDTYFYNPSSDACEIFQYSGCGGNRNRFTSKEQCQYTCQRSASAGSNGQAGGVPQEVSSLSASERCEAPPDKGPCTKFTTMWFFKKTDGTCTRFYYGGCKGNGNLFKTEQECKDICGSYLNVCELPAVKGPCGGHHQKFYYDKEAKECRQFEFSGCLGNGNNFAIQEQCEERCSHAPQEMTQYEEMIRPTTLQICSMPYSTGPCRAMIPQYYYDIRSQTCREFSYGGCAGNANRFDTKEQCQQTCGMVDAAHVDRYYHLYDGTELATHKHHKKHLNHHLIRRDERSHSTEDATVHSEEGTVTSDEHSMNSNHDSGRYEDSEQQEVIVPSNVLSQVTASTDEYETVPEVVTVHPQKITDIPELCLAPQDPGPCHGSILRWYFNPEQGKCKSFLFTGCQGNANNFQSLEGCQRACGEYRQQRVCSEPKESGDCHVRAPKWFYDNNKGDCALFWWSGCGGNGNRFSSKAECDSLCKAELPADQNDDICLLQQDSGPCQDPITQYYYDSNDGNCKKFTFGGCRGNANRFNTKEECSRRCRAPVGHIVKMLEPKDICSMNFDAGPCSGVEKKWFFDMSIGTCRSFTYGGCAGNDNRFDSELDCYNQCKSFVDMKKERRVKAEIEIAHSGIFKPGDDITMKCLYGEIDSDAIWFKNDIKLDLQPPKYQGNGNILKITDAQLSDSGSYSCNAGIMTLLSQPKKVVVKEPSYEVCVDRGSHHVCNMVLRTNLCHNQRYYNFCCQTCNTVTRRR</sequence>
<dbReference type="SUPFAM" id="SSF82895">
    <property type="entry name" value="TSP-1 type 1 repeat"/>
    <property type="match status" value="6"/>
</dbReference>
<dbReference type="InterPro" id="IPR013783">
    <property type="entry name" value="Ig-like_fold"/>
</dbReference>
<keyword evidence="9 10" id="KW-1015">Disulfide bond</keyword>
<dbReference type="GO" id="GO:0009653">
    <property type="term" value="P:anatomical structure morphogenesis"/>
    <property type="evidence" value="ECO:0007669"/>
    <property type="project" value="UniProtKB-ARBA"/>
</dbReference>
<feature type="compositionally biased region" description="Basic residues" evidence="11">
    <location>
        <begin position="1680"/>
        <end position="1689"/>
    </location>
</feature>
<accession>A0A811L934</accession>
<feature type="domain" description="BPTI/Kunitz inhibitor" evidence="13">
    <location>
        <begin position="1325"/>
        <end position="1375"/>
    </location>
</feature>
<dbReference type="InterPro" id="IPR003599">
    <property type="entry name" value="Ig_sub"/>
</dbReference>
<dbReference type="PRINTS" id="PR00759">
    <property type="entry name" value="BASICPTASE"/>
</dbReference>
<feature type="disulfide bond" evidence="10">
    <location>
        <begin position="97"/>
        <end position="127"/>
    </location>
</feature>
<evidence type="ECO:0008006" key="18">
    <source>
        <dbReference type="Google" id="ProtNLM"/>
    </source>
</evidence>
<dbReference type="Proteomes" id="UP000783686">
    <property type="component" value="Unassembled WGS sequence"/>
</dbReference>
<feature type="compositionally biased region" description="Low complexity" evidence="11">
    <location>
        <begin position="1296"/>
        <end position="1319"/>
    </location>
</feature>
<dbReference type="OrthoDB" id="5781878at2759"/>
<dbReference type="SUPFAM" id="SSF48726">
    <property type="entry name" value="Immunoglobulin"/>
    <property type="match status" value="1"/>
</dbReference>
<evidence type="ECO:0000256" key="7">
    <source>
        <dbReference type="ARBA" id="ARBA00022869"/>
    </source>
</evidence>
<dbReference type="InterPro" id="IPR036880">
    <property type="entry name" value="Kunitz_BPTI_sf"/>
</dbReference>
<dbReference type="CDD" id="cd22635">
    <property type="entry name" value="Kunitz_papilin"/>
    <property type="match status" value="1"/>
</dbReference>
<feature type="domain" description="BPTI/Kunitz inhibitor" evidence="13">
    <location>
        <begin position="1101"/>
        <end position="1153"/>
    </location>
</feature>
<dbReference type="Pfam" id="PF00014">
    <property type="entry name" value="Kunitz_BPTI"/>
    <property type="match status" value="11"/>
</dbReference>
<feature type="domain" description="BPTI/Kunitz inhibitor" evidence="13">
    <location>
        <begin position="1475"/>
        <end position="1525"/>
    </location>
</feature>
<dbReference type="GO" id="GO:0005604">
    <property type="term" value="C:basement membrane"/>
    <property type="evidence" value="ECO:0007669"/>
    <property type="project" value="UniProtKB-SubCell"/>
</dbReference>
<dbReference type="FunFam" id="4.10.410.10:FF:000020">
    <property type="entry name" value="Collagen, type VI, alpha 3"/>
    <property type="match status" value="5"/>
</dbReference>
<evidence type="ECO:0000256" key="11">
    <source>
        <dbReference type="SAM" id="MobiDB-lite"/>
    </source>
</evidence>
<name>A0A811L934_9BILA</name>
<dbReference type="SMART" id="SM00409">
    <property type="entry name" value="IG"/>
    <property type="match status" value="1"/>
</dbReference>
<evidence type="ECO:0000256" key="10">
    <source>
        <dbReference type="PIRSR" id="PIRSR613273-3"/>
    </source>
</evidence>
<dbReference type="InterPro" id="IPR050098">
    <property type="entry name" value="TFPI/VKTCI-like"/>
</dbReference>
<evidence type="ECO:0000259" key="15">
    <source>
        <dbReference type="PROSITE" id="PS50900"/>
    </source>
</evidence>
<dbReference type="InterPro" id="IPR010294">
    <property type="entry name" value="ADAMTS_spacer1"/>
</dbReference>
<keyword evidence="8" id="KW-0722">Serine protease inhibitor</keyword>
<feature type="domain" description="BPTI/Kunitz inhibitor" evidence="13">
    <location>
        <begin position="1772"/>
        <end position="1822"/>
    </location>
</feature>
<dbReference type="Gene3D" id="2.60.40.10">
    <property type="entry name" value="Immunoglobulins"/>
    <property type="match status" value="1"/>
</dbReference>
<dbReference type="Pfam" id="PF19030">
    <property type="entry name" value="TSP1_ADAMTS"/>
    <property type="match status" value="5"/>
</dbReference>